<gene>
    <name evidence="3" type="ORF">BDV98DRAFT_658743</name>
</gene>
<evidence type="ECO:0000256" key="2">
    <source>
        <dbReference type="SAM" id="MobiDB-lite"/>
    </source>
</evidence>
<reference evidence="3 4" key="1">
    <citation type="journal article" date="2019" name="Nat. Ecol. Evol.">
        <title>Megaphylogeny resolves global patterns of mushroom evolution.</title>
        <authorList>
            <person name="Varga T."/>
            <person name="Krizsan K."/>
            <person name="Foldi C."/>
            <person name="Dima B."/>
            <person name="Sanchez-Garcia M."/>
            <person name="Sanchez-Ramirez S."/>
            <person name="Szollosi G.J."/>
            <person name="Szarkandi J.G."/>
            <person name="Papp V."/>
            <person name="Albert L."/>
            <person name="Andreopoulos W."/>
            <person name="Angelini C."/>
            <person name="Antonin V."/>
            <person name="Barry K.W."/>
            <person name="Bougher N.L."/>
            <person name="Buchanan P."/>
            <person name="Buyck B."/>
            <person name="Bense V."/>
            <person name="Catcheside P."/>
            <person name="Chovatia M."/>
            <person name="Cooper J."/>
            <person name="Damon W."/>
            <person name="Desjardin D."/>
            <person name="Finy P."/>
            <person name="Geml J."/>
            <person name="Haridas S."/>
            <person name="Hughes K."/>
            <person name="Justo A."/>
            <person name="Karasinski D."/>
            <person name="Kautmanova I."/>
            <person name="Kiss B."/>
            <person name="Kocsube S."/>
            <person name="Kotiranta H."/>
            <person name="LaButti K.M."/>
            <person name="Lechner B.E."/>
            <person name="Liimatainen K."/>
            <person name="Lipzen A."/>
            <person name="Lukacs Z."/>
            <person name="Mihaltcheva S."/>
            <person name="Morgado L.N."/>
            <person name="Niskanen T."/>
            <person name="Noordeloos M.E."/>
            <person name="Ohm R.A."/>
            <person name="Ortiz-Santana B."/>
            <person name="Ovrebo C."/>
            <person name="Racz N."/>
            <person name="Riley R."/>
            <person name="Savchenko A."/>
            <person name="Shiryaev A."/>
            <person name="Soop K."/>
            <person name="Spirin V."/>
            <person name="Szebenyi C."/>
            <person name="Tomsovsky M."/>
            <person name="Tulloss R.E."/>
            <person name="Uehling J."/>
            <person name="Grigoriev I.V."/>
            <person name="Vagvolgyi C."/>
            <person name="Papp T."/>
            <person name="Martin F.M."/>
            <person name="Miettinen O."/>
            <person name="Hibbett D.S."/>
            <person name="Nagy L.G."/>
        </authorList>
    </citation>
    <scope>NUCLEOTIDE SEQUENCE [LARGE SCALE GENOMIC DNA]</scope>
    <source>
        <strain evidence="3 4">CBS 309.79</strain>
    </source>
</reference>
<organism evidence="3 4">
    <name type="scientific">Pterulicium gracile</name>
    <dbReference type="NCBI Taxonomy" id="1884261"/>
    <lineage>
        <taxon>Eukaryota</taxon>
        <taxon>Fungi</taxon>
        <taxon>Dikarya</taxon>
        <taxon>Basidiomycota</taxon>
        <taxon>Agaricomycotina</taxon>
        <taxon>Agaricomycetes</taxon>
        <taxon>Agaricomycetidae</taxon>
        <taxon>Agaricales</taxon>
        <taxon>Pleurotineae</taxon>
        <taxon>Pterulaceae</taxon>
        <taxon>Pterulicium</taxon>
    </lineage>
</organism>
<dbReference type="EMBL" id="ML178850">
    <property type="protein sequence ID" value="TFK97138.1"/>
    <property type="molecule type" value="Genomic_DNA"/>
</dbReference>
<keyword evidence="1" id="KW-0175">Coiled coil</keyword>
<evidence type="ECO:0000256" key="1">
    <source>
        <dbReference type="SAM" id="Coils"/>
    </source>
</evidence>
<evidence type="ECO:0000313" key="3">
    <source>
        <dbReference type="EMBL" id="TFK97138.1"/>
    </source>
</evidence>
<evidence type="ECO:0000313" key="4">
    <source>
        <dbReference type="Proteomes" id="UP000305067"/>
    </source>
</evidence>
<dbReference type="OrthoDB" id="3253362at2759"/>
<keyword evidence="4" id="KW-1185">Reference proteome</keyword>
<dbReference type="AlphaFoldDB" id="A0A5C3QAC5"/>
<accession>A0A5C3QAC5</accession>
<feature type="coiled-coil region" evidence="1">
    <location>
        <begin position="72"/>
        <end position="99"/>
    </location>
</feature>
<feature type="region of interest" description="Disordered" evidence="2">
    <location>
        <begin position="645"/>
        <end position="669"/>
    </location>
</feature>
<protein>
    <submittedName>
        <fullName evidence="3">Uncharacterized protein</fullName>
    </submittedName>
</protein>
<feature type="compositionally biased region" description="Polar residues" evidence="2">
    <location>
        <begin position="657"/>
        <end position="669"/>
    </location>
</feature>
<dbReference type="Proteomes" id="UP000305067">
    <property type="component" value="Unassembled WGS sequence"/>
</dbReference>
<name>A0A5C3QAC5_9AGAR</name>
<sequence length="750" mass="83228">MANKSALRLIFQQSKPFPQIIVRPTYLVGLLYGPPLCPPHSPLLSLPPSCPHLQHSAAGATSHELKVIRSAADWYKRRRDELHIEIDELAQRMGKFEQELAIPSDILRDIFSYAIPPASTLQFDNMSLFPPWTLLRVCKQWHDACLAYGSLWSSIRIPTSLATLQSFPVLPYVHGALFRTAQALPGRSIARCVELLELQLLRSKDAPLSIIFDHRPKNDFAQPFLCVILPFFHRCAYIQAPIHILSQLPFAGKLEQLTEVVVYLVELATSYSMSPAYHNSLNEECLQNERLALQHLSAQPNLRSFAAHCQLPKFSHDRGLDCLGPSPTLFSQARLITKLVLVDVDRSRGWWWYLSEASTNLGEMLYPRKHLAGHLLYRLLNLSQLQFHDNHDHEESWASCFDDLPEDVSSSLTEDTSPAPRVSLPKLLTLVITGCRTIASNILEGIMAPELHTLDYTGPLIPGITEFLAISGCQLGTLRLYTNLNNRPVERFFRSDSSSTSWTLKVHTLQIAHHAGIASAAAYKQRTDPWLANAEENAPPVPDASNDGRTSLDSEAKIAADVDEDEDVLGTVRGNAILGLLTRSTVAGSTDTALPAVDLFPSLQYITLASLCHSLNAVFTMLESRFRTQPVSSRMYAQQAALAHASVHPRGGKGTQRGPNSFSRTAQQPTALRLAKQSSQIRGFFGPAGAVPPLRTAPLLGPPSLLLAKLQEDGLELWLKYMLVHDVPGETAPRWFSTHWESAPWKNAAP</sequence>
<proteinExistence type="predicted"/>